<dbReference type="InterPro" id="IPR005475">
    <property type="entry name" value="Transketolase-like_Pyr-bd"/>
</dbReference>
<dbReference type="InterPro" id="IPR029061">
    <property type="entry name" value="THDP-binding"/>
</dbReference>
<sequence>MHVPDRAKCDWLRARIEKPVKYVFGKDEKWMIMDRMCWSDTFERFVQSKYPGEKRFGLDGCEALIPGMKAMIDKAVGLGVEEVVMGMPHRGRLNVLSNVVRKPNESIFCEFNGTYDESQLGSGDVKYHLGMNYARPTPSGKVVNLSLVANPSHLEAVDPVVLGKTRALQFYKKDEPGREKCLSVLLHGDAAFAAQGVVYETLGMSQLPMYTTGGTIHIIVNNQIGFTTDPRFARSTPYCSDVAKSIDAPIFHVNGDDVEAVVYVCKLAAEWRQEFKQDVVVDIVCYRRHGHNEFDEPMFTQPRMYKEIGKKKRAFDLYVDDLIKNKVFEKSLVEEHKKKVWKILEDSYEKSKSYLPTSREWVSSAWNGFKSPKEMAEYISPAYDTGVDIDTLKHIGEKLTLIPKDFNAHRGLARIIETKRKTIETGQGIDMSTAESLAFGSLLIQGNHIRLSGQDVERGTFSQRHAVLNDQVTEKQYIPLSNLSPNQAEFVVCNSSLSEYGVLGFELGYSLVDPRCLILWEAQFGDFCNNAQCIIDQFIASGEKKWLQRTGLTLLLPHGYDGAGPEHSSGRMERFLQLCDDNPFVFPEMSKEKCRQIQDCNFQVVYCSTPANYFHVLRRQILRDFRKPLIVFNSKNLLRNPLAKSSLDEFSTGNRFVRMYPEPLKLDKVDRLVFCSGQVFYALLKARDQNKIKNVAIARIEQISPFPFDLVLNEINKYPNASIIWCQEEPLNMGAWNYVDQRFKTTFSKSKAHAKSPITVVARPPNSAVATGIKSLHIQEEQNILAEALLGEAVQPKDVVNGVPIW</sequence>
<dbReference type="NCBIfam" id="TIGR00239">
    <property type="entry name" value="2oxo_dh_E1"/>
    <property type="match status" value="1"/>
</dbReference>
<dbReference type="EMBL" id="KE561350">
    <property type="protein sequence ID" value="EPZ30897.1"/>
    <property type="molecule type" value="Genomic_DNA"/>
</dbReference>
<keyword evidence="7" id="KW-0460">Magnesium</keyword>
<evidence type="ECO:0000256" key="4">
    <source>
        <dbReference type="ARBA" id="ARBA00006936"/>
    </source>
</evidence>
<evidence type="ECO:0000256" key="12">
    <source>
        <dbReference type="ARBA" id="ARBA00037426"/>
    </source>
</evidence>
<dbReference type="OMA" id="IRIRRHN"/>
<evidence type="ECO:0000256" key="6">
    <source>
        <dbReference type="ARBA" id="ARBA00022723"/>
    </source>
</evidence>
<accession>A0A075AQN1</accession>
<feature type="domain" description="Transketolase-like pyrimidine-binding" evidence="16">
    <location>
        <begin position="429"/>
        <end position="640"/>
    </location>
</feature>
<keyword evidence="11" id="KW-0496">Mitochondrion</keyword>
<comment type="catalytic activity">
    <reaction evidence="15">
        <text>N(6)-[(R)-lipoyl]-L-lysyl-[protein] + 2-oxoglutarate + H(+) = N(6)-[(R)-S(8)-succinyldihydrolipoyl]-L-lysyl-[protein] + CO2</text>
        <dbReference type="Rhea" id="RHEA:12188"/>
        <dbReference type="Rhea" id="RHEA-COMP:10474"/>
        <dbReference type="Rhea" id="RHEA-COMP:20092"/>
        <dbReference type="ChEBI" id="CHEBI:15378"/>
        <dbReference type="ChEBI" id="CHEBI:16526"/>
        <dbReference type="ChEBI" id="CHEBI:16810"/>
        <dbReference type="ChEBI" id="CHEBI:83099"/>
        <dbReference type="ChEBI" id="CHEBI:83120"/>
        <dbReference type="EC" id="1.2.4.2"/>
    </reaction>
</comment>
<dbReference type="Gene3D" id="3.40.50.970">
    <property type="match status" value="1"/>
</dbReference>
<comment type="cofactor">
    <cofactor evidence="1">
        <name>Mg(2+)</name>
        <dbReference type="ChEBI" id="CHEBI:18420"/>
    </cofactor>
</comment>
<dbReference type="EC" id="1.2.4.2" evidence="5"/>
<comment type="subcellular location">
    <subcellularLocation>
        <location evidence="3">Mitochondrion</location>
    </subcellularLocation>
</comment>
<dbReference type="SUPFAM" id="SSF52518">
    <property type="entry name" value="Thiamin diphosphate-binding fold (THDP-binding)"/>
    <property type="match status" value="2"/>
</dbReference>
<evidence type="ECO:0000256" key="15">
    <source>
        <dbReference type="ARBA" id="ARBA00051911"/>
    </source>
</evidence>
<dbReference type="GO" id="GO:0045252">
    <property type="term" value="C:oxoglutarate dehydrogenase complex"/>
    <property type="evidence" value="ECO:0007669"/>
    <property type="project" value="EnsemblFungi"/>
</dbReference>
<keyword evidence="10" id="KW-0786">Thiamine pyrophosphate</keyword>
<dbReference type="GO" id="GO:0030976">
    <property type="term" value="F:thiamine pyrophosphate binding"/>
    <property type="evidence" value="ECO:0007669"/>
    <property type="project" value="InterPro"/>
</dbReference>
<evidence type="ECO:0000256" key="11">
    <source>
        <dbReference type="ARBA" id="ARBA00023128"/>
    </source>
</evidence>
<protein>
    <recommendedName>
        <fullName evidence="13">2-oxoglutarate dehydrogenase, mitochondrial</fullName>
        <ecNumber evidence="5">1.2.4.2</ecNumber>
    </recommendedName>
    <alternativeName>
        <fullName evidence="14">2-oxoglutarate dehydrogenase complex component E1</fullName>
    </alternativeName>
</protein>
<dbReference type="HOGENOM" id="CLU_004709_1_0_1"/>
<evidence type="ECO:0000313" key="17">
    <source>
        <dbReference type="EMBL" id="EPZ30897.1"/>
    </source>
</evidence>
<evidence type="ECO:0000256" key="8">
    <source>
        <dbReference type="ARBA" id="ARBA00022946"/>
    </source>
</evidence>
<dbReference type="GO" id="GO:0006103">
    <property type="term" value="P:2-oxoglutarate metabolic process"/>
    <property type="evidence" value="ECO:0007669"/>
    <property type="project" value="EnsemblFungi"/>
</dbReference>
<gene>
    <name evidence="17" type="ORF">O9G_005913</name>
</gene>
<evidence type="ECO:0000259" key="16">
    <source>
        <dbReference type="SMART" id="SM00861"/>
    </source>
</evidence>
<dbReference type="CDD" id="cd02016">
    <property type="entry name" value="TPP_E1_OGDC_like"/>
    <property type="match status" value="1"/>
</dbReference>
<organism evidence="17 18">
    <name type="scientific">Rozella allomycis (strain CSF55)</name>
    <dbReference type="NCBI Taxonomy" id="988480"/>
    <lineage>
        <taxon>Eukaryota</taxon>
        <taxon>Fungi</taxon>
        <taxon>Fungi incertae sedis</taxon>
        <taxon>Cryptomycota</taxon>
        <taxon>Cryptomycota incertae sedis</taxon>
        <taxon>Rozella</taxon>
    </lineage>
</organism>
<dbReference type="FunFam" id="3.40.50.970:FF:000002">
    <property type="entry name" value="2-oxoglutarate dehydrogenase, E1 component"/>
    <property type="match status" value="1"/>
</dbReference>
<keyword evidence="9 17" id="KW-0560">Oxidoreductase</keyword>
<keyword evidence="6" id="KW-0479">Metal-binding</keyword>
<dbReference type="InterPro" id="IPR011603">
    <property type="entry name" value="2oxoglutarate_DH_E1"/>
</dbReference>
<dbReference type="Pfam" id="PF16870">
    <property type="entry name" value="OxoGdeHyase_C"/>
    <property type="match status" value="1"/>
</dbReference>
<dbReference type="PIRSF" id="PIRSF000157">
    <property type="entry name" value="Oxoglu_dh_E1"/>
    <property type="match status" value="1"/>
</dbReference>
<dbReference type="Pfam" id="PF02779">
    <property type="entry name" value="Transket_pyr"/>
    <property type="match status" value="1"/>
</dbReference>
<dbReference type="PANTHER" id="PTHR23152:SF4">
    <property type="entry name" value="2-OXOADIPATE DEHYDROGENASE COMPLEX COMPONENT E1"/>
    <property type="match status" value="1"/>
</dbReference>
<comment type="cofactor">
    <cofactor evidence="2">
        <name>thiamine diphosphate</name>
        <dbReference type="ChEBI" id="CHEBI:58937"/>
    </cofactor>
</comment>
<proteinExistence type="inferred from homology"/>
<evidence type="ECO:0000313" key="18">
    <source>
        <dbReference type="Proteomes" id="UP000030755"/>
    </source>
</evidence>
<dbReference type="Gene3D" id="3.40.50.12470">
    <property type="match status" value="1"/>
</dbReference>
<dbReference type="FunFam" id="3.40.50.12470:FF:000003">
    <property type="entry name" value="2-oxoglutarate dehydrogenase E1 component"/>
    <property type="match status" value="1"/>
</dbReference>
<evidence type="ECO:0000256" key="14">
    <source>
        <dbReference type="ARBA" id="ARBA00042984"/>
    </source>
</evidence>
<dbReference type="SMART" id="SM00861">
    <property type="entry name" value="Transket_pyr"/>
    <property type="match status" value="1"/>
</dbReference>
<dbReference type="Pfam" id="PF00676">
    <property type="entry name" value="E1_dh"/>
    <property type="match status" value="1"/>
</dbReference>
<comment type="similarity">
    <text evidence="4">Belongs to the alpha-ketoglutarate dehydrogenase family.</text>
</comment>
<dbReference type="GO" id="GO:0042645">
    <property type="term" value="C:mitochondrial nucleoid"/>
    <property type="evidence" value="ECO:0007669"/>
    <property type="project" value="EnsemblFungi"/>
</dbReference>
<keyword evidence="8" id="KW-0809">Transit peptide</keyword>
<evidence type="ECO:0000256" key="13">
    <source>
        <dbReference type="ARBA" id="ARBA00040267"/>
    </source>
</evidence>
<dbReference type="GO" id="GO:0004591">
    <property type="term" value="F:oxoglutarate dehydrogenase (succinyl-transferring) activity"/>
    <property type="evidence" value="ECO:0007669"/>
    <property type="project" value="UniProtKB-EC"/>
</dbReference>
<dbReference type="InterPro" id="IPR031717">
    <property type="entry name" value="ODO-1/KGD_C"/>
</dbReference>
<evidence type="ECO:0000256" key="2">
    <source>
        <dbReference type="ARBA" id="ARBA00001964"/>
    </source>
</evidence>
<evidence type="ECO:0000256" key="9">
    <source>
        <dbReference type="ARBA" id="ARBA00023002"/>
    </source>
</evidence>
<dbReference type="InterPro" id="IPR042179">
    <property type="entry name" value="KGD_C_sf"/>
</dbReference>
<dbReference type="STRING" id="988480.A0A075AQN1"/>
<evidence type="ECO:0000256" key="7">
    <source>
        <dbReference type="ARBA" id="ARBA00022842"/>
    </source>
</evidence>
<evidence type="ECO:0000256" key="3">
    <source>
        <dbReference type="ARBA" id="ARBA00004173"/>
    </source>
</evidence>
<dbReference type="Proteomes" id="UP000030755">
    <property type="component" value="Unassembled WGS sequence"/>
</dbReference>
<dbReference type="OrthoDB" id="413077at2759"/>
<name>A0A075AQN1_ROZAC</name>
<dbReference type="NCBIfam" id="NF006914">
    <property type="entry name" value="PRK09404.1"/>
    <property type="match status" value="1"/>
</dbReference>
<dbReference type="AlphaFoldDB" id="A0A075AQN1"/>
<evidence type="ECO:0000256" key="10">
    <source>
        <dbReference type="ARBA" id="ARBA00023052"/>
    </source>
</evidence>
<dbReference type="NCBIfam" id="NF008907">
    <property type="entry name" value="PRK12270.1"/>
    <property type="match status" value="1"/>
</dbReference>
<comment type="function">
    <text evidence="12">The 2-oxoglutarate dehydrogenase complex catalyzes the overall conversion of 2-oxoglutarate to succinyl-CoA and CO(2). It contains multiple copies of three enzymatic components: 2-oxoglutarate dehydrogenase (E1), dihydrolipoamide succinyltransferase (E2) and lipoamide dehydrogenase (E3).</text>
</comment>
<dbReference type="GO" id="GO:0046872">
    <property type="term" value="F:metal ion binding"/>
    <property type="evidence" value="ECO:0007669"/>
    <property type="project" value="UniProtKB-KW"/>
</dbReference>
<evidence type="ECO:0000256" key="1">
    <source>
        <dbReference type="ARBA" id="ARBA00001946"/>
    </source>
</evidence>
<evidence type="ECO:0000256" key="5">
    <source>
        <dbReference type="ARBA" id="ARBA00012280"/>
    </source>
</evidence>
<dbReference type="PANTHER" id="PTHR23152">
    <property type="entry name" value="2-OXOGLUTARATE DEHYDROGENASE"/>
    <property type="match status" value="1"/>
</dbReference>
<dbReference type="GO" id="GO:0006099">
    <property type="term" value="P:tricarboxylic acid cycle"/>
    <property type="evidence" value="ECO:0007669"/>
    <property type="project" value="TreeGrafter"/>
</dbReference>
<dbReference type="InterPro" id="IPR001017">
    <property type="entry name" value="DH_E1"/>
</dbReference>
<reference evidence="17 18" key="1">
    <citation type="journal article" date="2013" name="Curr. Biol.">
        <title>Shared signatures of parasitism and phylogenomics unite Cryptomycota and microsporidia.</title>
        <authorList>
            <person name="James T.Y."/>
            <person name="Pelin A."/>
            <person name="Bonen L."/>
            <person name="Ahrendt S."/>
            <person name="Sain D."/>
            <person name="Corradi N."/>
            <person name="Stajich J.E."/>
        </authorList>
    </citation>
    <scope>NUCLEOTIDE SEQUENCE [LARGE SCALE GENOMIC DNA]</scope>
    <source>
        <strain evidence="17 18">CSF55</strain>
    </source>
</reference>
<dbReference type="Gene3D" id="3.40.50.11610">
    <property type="entry name" value="Multifunctional 2-oxoglutarate metabolism enzyme, C-terminal domain"/>
    <property type="match status" value="1"/>
</dbReference>
<keyword evidence="18" id="KW-1185">Reference proteome</keyword>